<dbReference type="CDD" id="cd00995">
    <property type="entry name" value="PBP2_NikA_DppA_OppA_like"/>
    <property type="match status" value="1"/>
</dbReference>
<dbReference type="InterPro" id="IPR030678">
    <property type="entry name" value="Peptide/Ni-bd"/>
</dbReference>
<dbReference type="GO" id="GO:0043190">
    <property type="term" value="C:ATP-binding cassette (ABC) transporter complex"/>
    <property type="evidence" value="ECO:0007669"/>
    <property type="project" value="InterPro"/>
</dbReference>
<dbReference type="EMBL" id="PDJQ01000001">
    <property type="protein sequence ID" value="PFG73146.1"/>
    <property type="molecule type" value="Genomic_DNA"/>
</dbReference>
<sequence length="594" mass="65226">MSGYWDRFWRERRSRRRFLGAAGGVAAGAAGLALVGCGDDDDDEGATPTTAGGATATAAPQATPTPSDPYASAKRGGIQNLQATGDPPSIDPYGNASFLTKGVAAYVYSRLFKYNAGLGVKQADLRPVGDAAVSAEASPDGLTWTIKLRPDMKFHNVAPVNGRAIGTDDIKYSWGRMTAETSTNRSQVAFVDRLEYPDASTVVFKLKEPNAAFLDVLADANLFWIVPKEADGGFDPSKTMIGSGPWILESYTPAVGFKFKKNPEWYMKGFPLTEGVSLQIIPEYANRLAQFQAGNSDAAGLNAEDLINVKNALPRAQLYGEVSQLLSIIYMDPKPDSPWNKDPRVRLAISMATDRAALLDLAYNVKKLKEAGLAVSERWNNLIPAGLVRFWLDPLSPEQGETSKYFKYDPAEAKKLLAAAGYPDGFSTVYQYTANRYGSAFNTVAEANIQYLNAIGIKTTTDVQDYSSKYITQTFTGNFTGIAFGYETPFPEAGSYPVRLFTDNPLNHSRIKDPELEDLARKQQRELDPAKRKELFFEIQRKNAAKMWYIPQNQGAGTAWTGYREWVKNVEIQTVPGSYGGATEVLPFRWLDKA</sequence>
<dbReference type="PIRSF" id="PIRSF002741">
    <property type="entry name" value="MppA"/>
    <property type="match status" value="1"/>
</dbReference>
<dbReference type="InterPro" id="IPR039424">
    <property type="entry name" value="SBP_5"/>
</dbReference>
<organism evidence="3 4">
    <name type="scientific">Tepidiforma thermophila (strain KCTC 52669 / CGMCC 1.13589 / G233)</name>
    <dbReference type="NCBI Taxonomy" id="2761530"/>
    <lineage>
        <taxon>Bacteria</taxon>
        <taxon>Bacillati</taxon>
        <taxon>Chloroflexota</taxon>
        <taxon>Tepidiformia</taxon>
        <taxon>Tepidiformales</taxon>
        <taxon>Tepidiformaceae</taxon>
        <taxon>Tepidiforma</taxon>
    </lineage>
</organism>
<dbReference type="PANTHER" id="PTHR30290">
    <property type="entry name" value="PERIPLASMIC BINDING COMPONENT OF ABC TRANSPORTER"/>
    <property type="match status" value="1"/>
</dbReference>
<protein>
    <submittedName>
        <fullName evidence="3">ABC-type transport system substrate-binding protein</fullName>
    </submittedName>
</protein>
<dbReference type="Proteomes" id="UP000223071">
    <property type="component" value="Unassembled WGS sequence"/>
</dbReference>
<dbReference type="GO" id="GO:0042597">
    <property type="term" value="C:periplasmic space"/>
    <property type="evidence" value="ECO:0007669"/>
    <property type="project" value="UniProtKB-ARBA"/>
</dbReference>
<dbReference type="GO" id="GO:1904680">
    <property type="term" value="F:peptide transmembrane transporter activity"/>
    <property type="evidence" value="ECO:0007669"/>
    <property type="project" value="TreeGrafter"/>
</dbReference>
<dbReference type="InterPro" id="IPR000914">
    <property type="entry name" value="SBP_5_dom"/>
</dbReference>
<feature type="compositionally biased region" description="Low complexity" evidence="1">
    <location>
        <begin position="46"/>
        <end position="65"/>
    </location>
</feature>
<gene>
    <name evidence="3" type="ORF">A9A59_0341</name>
</gene>
<reference evidence="3 4" key="1">
    <citation type="submission" date="2017-09" db="EMBL/GenBank/DDBJ databases">
        <title>Sequencing the genomes of two abundant thermophiles in Great Basin hot springs: Thermocrinis jamiesonii and novel Chloroflexi Thermoflexus hugenholtzii.</title>
        <authorList>
            <person name="Hedlund B."/>
        </authorList>
    </citation>
    <scope>NUCLEOTIDE SEQUENCE [LARGE SCALE GENOMIC DNA]</scope>
    <source>
        <strain evidence="3 4">G233</strain>
    </source>
</reference>
<dbReference type="SUPFAM" id="SSF53850">
    <property type="entry name" value="Periplasmic binding protein-like II"/>
    <property type="match status" value="1"/>
</dbReference>
<feature type="region of interest" description="Disordered" evidence="1">
    <location>
        <begin position="40"/>
        <end position="74"/>
    </location>
</feature>
<dbReference type="GO" id="GO:0015833">
    <property type="term" value="P:peptide transport"/>
    <property type="evidence" value="ECO:0007669"/>
    <property type="project" value="TreeGrafter"/>
</dbReference>
<dbReference type="RefSeq" id="WP_106427042.1">
    <property type="nucleotide sequence ID" value="NZ_PDJQ01000001.1"/>
</dbReference>
<evidence type="ECO:0000259" key="2">
    <source>
        <dbReference type="Pfam" id="PF00496"/>
    </source>
</evidence>
<dbReference type="AlphaFoldDB" id="A0A2A9HDT2"/>
<dbReference type="Gene3D" id="3.10.105.10">
    <property type="entry name" value="Dipeptide-binding Protein, Domain 3"/>
    <property type="match status" value="1"/>
</dbReference>
<dbReference type="Gene3D" id="3.40.190.10">
    <property type="entry name" value="Periplasmic binding protein-like II"/>
    <property type="match status" value="1"/>
</dbReference>
<evidence type="ECO:0000313" key="4">
    <source>
        <dbReference type="Proteomes" id="UP000223071"/>
    </source>
</evidence>
<keyword evidence="4" id="KW-1185">Reference proteome</keyword>
<comment type="caution">
    <text evidence="3">The sequence shown here is derived from an EMBL/GenBank/DDBJ whole genome shotgun (WGS) entry which is preliminary data.</text>
</comment>
<accession>A0A2A9HDT2</accession>
<name>A0A2A9HDT2_TEPT2</name>
<evidence type="ECO:0000313" key="3">
    <source>
        <dbReference type="EMBL" id="PFG73146.1"/>
    </source>
</evidence>
<evidence type="ECO:0000256" key="1">
    <source>
        <dbReference type="SAM" id="MobiDB-lite"/>
    </source>
</evidence>
<feature type="domain" description="Solute-binding protein family 5" evidence="2">
    <location>
        <begin position="127"/>
        <end position="503"/>
    </location>
</feature>
<dbReference type="PROSITE" id="PS51318">
    <property type="entry name" value="TAT"/>
    <property type="match status" value="1"/>
</dbReference>
<proteinExistence type="predicted"/>
<dbReference type="Pfam" id="PF00496">
    <property type="entry name" value="SBP_bac_5"/>
    <property type="match status" value="1"/>
</dbReference>
<dbReference type="InterPro" id="IPR006311">
    <property type="entry name" value="TAT_signal"/>
</dbReference>
<dbReference type="PANTHER" id="PTHR30290:SF83">
    <property type="entry name" value="ABC TRANSPORTER SUBSTRATE-BINDING PROTEIN"/>
    <property type="match status" value="1"/>
</dbReference>